<dbReference type="KEGG" id="bpg:Bathy05g02570"/>
<name>K8EWQ4_9CHLO</name>
<dbReference type="EMBL" id="FO082274">
    <property type="protein sequence ID" value="CCO16875.1"/>
    <property type="molecule type" value="Genomic_DNA"/>
</dbReference>
<accession>K8EWQ4</accession>
<dbReference type="Proteomes" id="UP000198341">
    <property type="component" value="Chromosome 5"/>
</dbReference>
<feature type="compositionally biased region" description="Basic and acidic residues" evidence="1">
    <location>
        <begin position="44"/>
        <end position="55"/>
    </location>
</feature>
<sequence length="70" mass="8143">MMQDTTLTQDLLPAKKLTFVDATHELTQSVTEYERYFFPGTKSNDNKEKEEDVTLIKKAKKDPNAHSLRR</sequence>
<feature type="region of interest" description="Disordered" evidence="1">
    <location>
        <begin position="39"/>
        <end position="70"/>
    </location>
</feature>
<dbReference type="RefSeq" id="XP_007513317.1">
    <property type="nucleotide sequence ID" value="XM_007513255.1"/>
</dbReference>
<keyword evidence="3" id="KW-1185">Reference proteome</keyword>
<evidence type="ECO:0000313" key="3">
    <source>
        <dbReference type="Proteomes" id="UP000198341"/>
    </source>
</evidence>
<dbReference type="AlphaFoldDB" id="K8EWQ4"/>
<proteinExistence type="predicted"/>
<dbReference type="GeneID" id="19015760"/>
<evidence type="ECO:0000256" key="1">
    <source>
        <dbReference type="SAM" id="MobiDB-lite"/>
    </source>
</evidence>
<evidence type="ECO:0000313" key="2">
    <source>
        <dbReference type="EMBL" id="CCO16875.1"/>
    </source>
</evidence>
<organism evidence="2 3">
    <name type="scientific">Bathycoccus prasinos</name>
    <dbReference type="NCBI Taxonomy" id="41875"/>
    <lineage>
        <taxon>Eukaryota</taxon>
        <taxon>Viridiplantae</taxon>
        <taxon>Chlorophyta</taxon>
        <taxon>Mamiellophyceae</taxon>
        <taxon>Mamiellales</taxon>
        <taxon>Bathycoccaceae</taxon>
        <taxon>Bathycoccus</taxon>
    </lineage>
</organism>
<gene>
    <name evidence="2" type="ORF">Bathy05g02570</name>
</gene>
<reference evidence="2 3" key="1">
    <citation type="submission" date="2011-10" db="EMBL/GenBank/DDBJ databases">
        <authorList>
            <person name="Genoscope - CEA"/>
        </authorList>
    </citation>
    <scope>NUCLEOTIDE SEQUENCE [LARGE SCALE GENOMIC DNA]</scope>
    <source>
        <strain evidence="2 3">RCC 1105</strain>
    </source>
</reference>
<protein>
    <submittedName>
        <fullName evidence="2">Uncharacterized protein</fullName>
    </submittedName>
</protein>